<dbReference type="FunFam" id="2.30.38.10:FF:000001">
    <property type="entry name" value="Non-ribosomal peptide synthetase PvdI"/>
    <property type="match status" value="1"/>
</dbReference>
<dbReference type="InterPro" id="IPR006162">
    <property type="entry name" value="Ppantetheine_attach_site"/>
</dbReference>
<dbReference type="FunFam" id="3.30.300.30:FF:000010">
    <property type="entry name" value="Enterobactin synthetase component F"/>
    <property type="match status" value="1"/>
</dbReference>
<dbReference type="Gene3D" id="3.30.300.30">
    <property type="match status" value="1"/>
</dbReference>
<evidence type="ECO:0000313" key="6">
    <source>
        <dbReference type="EMBL" id="PSB55841.1"/>
    </source>
</evidence>
<dbReference type="SUPFAM" id="SSF47336">
    <property type="entry name" value="ACP-like"/>
    <property type="match status" value="1"/>
</dbReference>
<keyword evidence="3" id="KW-0596">Phosphopantetheine</keyword>
<evidence type="ECO:0000259" key="5">
    <source>
        <dbReference type="PROSITE" id="PS50075"/>
    </source>
</evidence>
<dbReference type="EMBL" id="PVWO01000160">
    <property type="protein sequence ID" value="PSB55841.1"/>
    <property type="molecule type" value="Genomic_DNA"/>
</dbReference>
<organism evidence="6 7">
    <name type="scientific">Chamaesiphon polymorphus CCALA 037</name>
    <dbReference type="NCBI Taxonomy" id="2107692"/>
    <lineage>
        <taxon>Bacteria</taxon>
        <taxon>Bacillati</taxon>
        <taxon>Cyanobacteriota</taxon>
        <taxon>Cyanophyceae</taxon>
        <taxon>Gomontiellales</taxon>
        <taxon>Chamaesiphonaceae</taxon>
        <taxon>Chamaesiphon</taxon>
    </lineage>
</organism>
<feature type="domain" description="Carrier" evidence="5">
    <location>
        <begin position="980"/>
        <end position="1055"/>
    </location>
</feature>
<dbReference type="GO" id="GO:0031177">
    <property type="term" value="F:phosphopantetheine binding"/>
    <property type="evidence" value="ECO:0007669"/>
    <property type="project" value="TreeGrafter"/>
</dbReference>
<comment type="caution">
    <text evidence="6">The sequence shown here is derived from an EMBL/GenBank/DDBJ whole genome shotgun (WGS) entry which is preliminary data.</text>
</comment>
<dbReference type="Gene3D" id="1.10.1200.10">
    <property type="entry name" value="ACP-like"/>
    <property type="match status" value="1"/>
</dbReference>
<dbReference type="FunFam" id="3.40.50.12780:FF:000012">
    <property type="entry name" value="Non-ribosomal peptide synthetase"/>
    <property type="match status" value="1"/>
</dbReference>
<dbReference type="GO" id="GO:0003824">
    <property type="term" value="F:catalytic activity"/>
    <property type="evidence" value="ECO:0007669"/>
    <property type="project" value="InterPro"/>
</dbReference>
<dbReference type="PROSITE" id="PS00455">
    <property type="entry name" value="AMP_BINDING"/>
    <property type="match status" value="1"/>
</dbReference>
<dbReference type="Pfam" id="PF00668">
    <property type="entry name" value="Condensation"/>
    <property type="match status" value="1"/>
</dbReference>
<evidence type="ECO:0000256" key="2">
    <source>
        <dbReference type="ARBA" id="ARBA00006432"/>
    </source>
</evidence>
<dbReference type="SUPFAM" id="SSF56801">
    <property type="entry name" value="Acetyl-CoA synthetase-like"/>
    <property type="match status" value="1"/>
</dbReference>
<evidence type="ECO:0000256" key="1">
    <source>
        <dbReference type="ARBA" id="ARBA00001957"/>
    </source>
</evidence>
<dbReference type="InterPro" id="IPR010071">
    <property type="entry name" value="AA_adenyl_dom"/>
</dbReference>
<evidence type="ECO:0000313" key="7">
    <source>
        <dbReference type="Proteomes" id="UP000238937"/>
    </source>
</evidence>
<dbReference type="InterPro" id="IPR045851">
    <property type="entry name" value="AMP-bd_C_sf"/>
</dbReference>
<dbReference type="Gene3D" id="3.30.559.30">
    <property type="entry name" value="Nonribosomal peptide synthetase, condensation domain"/>
    <property type="match status" value="1"/>
</dbReference>
<dbReference type="CDD" id="cd17651">
    <property type="entry name" value="A_NRPS_VisG_like"/>
    <property type="match status" value="1"/>
</dbReference>
<accession>A0A2T1GE85</accession>
<evidence type="ECO:0000256" key="4">
    <source>
        <dbReference type="ARBA" id="ARBA00022553"/>
    </source>
</evidence>
<dbReference type="Proteomes" id="UP000238937">
    <property type="component" value="Unassembled WGS sequence"/>
</dbReference>
<dbReference type="Gene3D" id="3.40.50.980">
    <property type="match status" value="2"/>
</dbReference>
<dbReference type="FunFam" id="1.10.1200.10:FF:000005">
    <property type="entry name" value="Nonribosomal peptide synthetase 1"/>
    <property type="match status" value="1"/>
</dbReference>
<dbReference type="Gene3D" id="2.30.38.10">
    <property type="entry name" value="Luciferase, Domain 3"/>
    <property type="match status" value="1"/>
</dbReference>
<dbReference type="GO" id="GO:0008610">
    <property type="term" value="P:lipid biosynthetic process"/>
    <property type="evidence" value="ECO:0007669"/>
    <property type="project" value="UniProtKB-ARBA"/>
</dbReference>
<dbReference type="NCBIfam" id="TIGR01733">
    <property type="entry name" value="AA-adenyl-dom"/>
    <property type="match status" value="1"/>
</dbReference>
<dbReference type="InterPro" id="IPR020845">
    <property type="entry name" value="AMP-binding_CS"/>
</dbReference>
<dbReference type="PANTHER" id="PTHR45527:SF1">
    <property type="entry name" value="FATTY ACID SYNTHASE"/>
    <property type="match status" value="1"/>
</dbReference>
<reference evidence="6 7" key="1">
    <citation type="submission" date="2018-03" db="EMBL/GenBank/DDBJ databases">
        <title>The ancient ancestry and fast evolution of plastids.</title>
        <authorList>
            <person name="Moore K.R."/>
            <person name="Magnabosco C."/>
            <person name="Momper L."/>
            <person name="Gold D.A."/>
            <person name="Bosak T."/>
            <person name="Fournier G.P."/>
        </authorList>
    </citation>
    <scope>NUCLEOTIDE SEQUENCE [LARGE SCALE GENOMIC DNA]</scope>
    <source>
        <strain evidence="6 7">CCALA 037</strain>
    </source>
</reference>
<dbReference type="Pfam" id="PF00501">
    <property type="entry name" value="AMP-binding"/>
    <property type="match status" value="1"/>
</dbReference>
<comment type="similarity">
    <text evidence="2">Belongs to the ATP-dependent AMP-binding enzyme family.</text>
</comment>
<dbReference type="GO" id="GO:0043041">
    <property type="term" value="P:amino acid activation for nonribosomal peptide biosynthetic process"/>
    <property type="evidence" value="ECO:0007669"/>
    <property type="project" value="TreeGrafter"/>
</dbReference>
<protein>
    <submittedName>
        <fullName evidence="6">Non-ribosomal peptide synthetase</fullName>
    </submittedName>
</protein>
<dbReference type="GO" id="GO:0005737">
    <property type="term" value="C:cytoplasm"/>
    <property type="evidence" value="ECO:0007669"/>
    <property type="project" value="TreeGrafter"/>
</dbReference>
<dbReference type="InterPro" id="IPR023213">
    <property type="entry name" value="CAT-like_dom_sf"/>
</dbReference>
<dbReference type="InterPro" id="IPR000873">
    <property type="entry name" value="AMP-dep_synth/lig_dom"/>
</dbReference>
<dbReference type="Pfam" id="PF13193">
    <property type="entry name" value="AMP-binding_C"/>
    <property type="match status" value="1"/>
</dbReference>
<dbReference type="Gene3D" id="3.30.559.10">
    <property type="entry name" value="Chloramphenicol acetyltransferase-like domain"/>
    <property type="match status" value="1"/>
</dbReference>
<sequence>MKTNKKIESIYPLSPMQEGMLFHSLYDPNSWVYFEQTILTLEGSISISAFESAWQKIFDRHSVLRTFFAWTDLENPLQIVLKNLKLPWTNLNWQQLSPLEQQQQLSDLLREQRQQGFQLDRAPLMSFTLIKLNEDTYKFIWSHHHILIDGWSLPIIFKEFLSFYEAAVVGKTYYLPTPCPYSDYINWLNSQDKQAALTFWQQNLDDFRTPTSLVVDRVQSKKQQQDFIRKDIKLYLSAEISHKLQSISQQYHITLSSIFQSAWALLLSRYSGEQDIVFGVTVSGRNINLPEVENMVGLLINTLPLRLKILPLEQIIPWLLRTQQSMLELQQYAYIPLVEIQSKSDLPAGVPLFESIVVFENYPINSSLDNSDISLRVNEIDSYEQTNYPLTLIAVPGNELLVKVIYDFARFEEDTIERMLGHLQTILSAIADNPHQTVGEIPLLSAAECQQLLVDWNDTATKYPQDLCIHQLFEAQVEKTPDAIAVVFEEEQLTYQQLNYRANQLARYLHGLGVRSEVLVGICVERSIAMVVSLLAILKAGGAYVPLDPNYPQERLSHMLLDSGAQMLLTQQSLLASLPSHPVRVVCLDTDWQMIAMESGTELATDVEPNNLLYVMYTSGSTGLPKGIALSHYALNNLIQWHLATMTPGIRVLQFASISFDASFHEIFAAWCSGGTLFLIPESHILDLEKLVHFITKNLIQKIILPVALWQQLAETYGDRPELFTNLIEAVATGEQLRITQQLIDLFSHLDHVTFHNHYGPSETHVVTSYILAESSQQWPSYPPIGKPIANTQIYILDRHLQPVPIGVPGELHIGGDSLARGYLNRPDLTAAKFISNPFSNDESARLYKTGDLARYFPDGNIEFLGRIDNQVKIRGFRIELGEVEAVLNAHPQVQQAVVLMYGTEAIRKRLVAYIILVREQTLTSEQLRDFLKLQIPEYMIPAAFIFIQTLPLTPNGKVDRKALPAPDETRSSLEIVFVPPQTPVEEVLIQILQEILNVERIGMHDNFFELGGHSLLAMKLVNDIKKKFDLALSVRQVFQSQTAAQLVNIMTQIAGDRDALEEIAITWQAIDKLSPEKVQLMLEELKK</sequence>
<dbReference type="CDD" id="cd19543">
    <property type="entry name" value="DCL_NRPS"/>
    <property type="match status" value="1"/>
</dbReference>
<dbReference type="InterPro" id="IPR036736">
    <property type="entry name" value="ACP-like_sf"/>
</dbReference>
<dbReference type="RefSeq" id="WP_106305585.1">
    <property type="nucleotide sequence ID" value="NZ_PVWO01000160.1"/>
</dbReference>
<comment type="cofactor">
    <cofactor evidence="1">
        <name>pantetheine 4'-phosphate</name>
        <dbReference type="ChEBI" id="CHEBI:47942"/>
    </cofactor>
</comment>
<evidence type="ECO:0000256" key="3">
    <source>
        <dbReference type="ARBA" id="ARBA00022450"/>
    </source>
</evidence>
<gene>
    <name evidence="6" type="ORF">C7B77_13735</name>
</gene>
<keyword evidence="7" id="KW-1185">Reference proteome</keyword>
<dbReference type="InterPro" id="IPR001242">
    <property type="entry name" value="Condensation_dom"/>
</dbReference>
<dbReference type="AlphaFoldDB" id="A0A2T1GE85"/>
<dbReference type="OrthoDB" id="9765680at2"/>
<name>A0A2T1GE85_9CYAN</name>
<dbReference type="GO" id="GO:0044550">
    <property type="term" value="P:secondary metabolite biosynthetic process"/>
    <property type="evidence" value="ECO:0007669"/>
    <property type="project" value="UniProtKB-ARBA"/>
</dbReference>
<dbReference type="InterPro" id="IPR025110">
    <property type="entry name" value="AMP-bd_C"/>
</dbReference>
<keyword evidence="4" id="KW-0597">Phosphoprotein</keyword>
<dbReference type="SUPFAM" id="SSF52777">
    <property type="entry name" value="CoA-dependent acyltransferases"/>
    <property type="match status" value="2"/>
</dbReference>
<dbReference type="FunFam" id="3.40.50.980:FF:000001">
    <property type="entry name" value="Non-ribosomal peptide synthetase"/>
    <property type="match status" value="1"/>
</dbReference>
<dbReference type="Pfam" id="PF00550">
    <property type="entry name" value="PP-binding"/>
    <property type="match status" value="1"/>
</dbReference>
<dbReference type="PANTHER" id="PTHR45527">
    <property type="entry name" value="NONRIBOSOMAL PEPTIDE SYNTHETASE"/>
    <property type="match status" value="1"/>
</dbReference>
<proteinExistence type="inferred from homology"/>
<dbReference type="InterPro" id="IPR009081">
    <property type="entry name" value="PP-bd_ACP"/>
</dbReference>
<dbReference type="PROSITE" id="PS50075">
    <property type="entry name" value="CARRIER"/>
    <property type="match status" value="1"/>
</dbReference>
<dbReference type="PROSITE" id="PS00012">
    <property type="entry name" value="PHOSPHOPANTETHEINE"/>
    <property type="match status" value="1"/>
</dbReference>